<dbReference type="Gene3D" id="3.90.220.20">
    <property type="entry name" value="DNA methylase specificity domains"/>
    <property type="match status" value="2"/>
</dbReference>
<evidence type="ECO:0000256" key="1">
    <source>
        <dbReference type="ARBA" id="ARBA00010923"/>
    </source>
</evidence>
<dbReference type="GO" id="GO:0004519">
    <property type="term" value="F:endonuclease activity"/>
    <property type="evidence" value="ECO:0007669"/>
    <property type="project" value="UniProtKB-KW"/>
</dbReference>
<dbReference type="EMBL" id="SMTF01000003">
    <property type="protein sequence ID" value="TDK26003.1"/>
    <property type="molecule type" value="Genomic_DNA"/>
</dbReference>
<sequence>MSTLGAVERAECPTIGIAGLEATGVIQLGRGKVISKGDLASTPGRYPVYSSAKENDGKFGEYGLFMFDEELISWSVDGGGALFHRPKHRFSITNVGGFIRILKPERIFCRYLYFALSHLHSQVKFDWVRKAHPSVIRNVYTDIPLPNLDEQKRIVSVLDEAFAALDRARANAEENLRAARDLFHAELQRQFGSAREDADVLPFESICEPLTPTVKLKRQDYLDEGTYPVVSQEADLISGYWNDPSAVMSIEGPVVVFGDHTCCLKYVDFDFVVGADGTKVLRPFEGVAAKFLYYGLRSQPIQQTGYARHFKLLRETSLPKLSIQEQRRITEHLDEMDTESGKLAKAYEGKLTDIAALRQSLLQAAFSGQLT</sequence>
<accession>A0A4R5TXV5</accession>
<dbReference type="PANTHER" id="PTHR43140:SF1">
    <property type="entry name" value="TYPE I RESTRICTION ENZYME ECOKI SPECIFICITY SUBUNIT"/>
    <property type="match status" value="1"/>
</dbReference>
<dbReference type="InterPro" id="IPR051212">
    <property type="entry name" value="Type-I_RE_S_subunit"/>
</dbReference>
<evidence type="ECO:0000259" key="4">
    <source>
        <dbReference type="Pfam" id="PF01420"/>
    </source>
</evidence>
<dbReference type="GO" id="GO:0009307">
    <property type="term" value="P:DNA restriction-modification system"/>
    <property type="evidence" value="ECO:0007669"/>
    <property type="project" value="UniProtKB-KW"/>
</dbReference>
<dbReference type="Pfam" id="PF01420">
    <property type="entry name" value="Methylase_S"/>
    <property type="match status" value="1"/>
</dbReference>
<dbReference type="InterPro" id="IPR000055">
    <property type="entry name" value="Restrct_endonuc_typeI_TRD"/>
</dbReference>
<protein>
    <submittedName>
        <fullName evidence="5">Restriction endonuclease subunit S</fullName>
    </submittedName>
</protein>
<evidence type="ECO:0000256" key="3">
    <source>
        <dbReference type="ARBA" id="ARBA00023125"/>
    </source>
</evidence>
<feature type="domain" description="Type I restriction modification DNA specificity" evidence="4">
    <location>
        <begin position="24"/>
        <end position="166"/>
    </location>
</feature>
<dbReference type="Proteomes" id="UP000294796">
    <property type="component" value="Unassembled WGS sequence"/>
</dbReference>
<name>A0A4R5TXV5_9GAMM</name>
<proteinExistence type="inferred from homology"/>
<evidence type="ECO:0000256" key="2">
    <source>
        <dbReference type="ARBA" id="ARBA00022747"/>
    </source>
</evidence>
<comment type="caution">
    <text evidence="5">The sequence shown here is derived from an EMBL/GenBank/DDBJ whole genome shotgun (WGS) entry which is preliminary data.</text>
</comment>
<keyword evidence="6" id="KW-1185">Reference proteome</keyword>
<evidence type="ECO:0000313" key="5">
    <source>
        <dbReference type="EMBL" id="TDK26003.1"/>
    </source>
</evidence>
<dbReference type="OrthoDB" id="398435at2"/>
<evidence type="ECO:0000313" key="6">
    <source>
        <dbReference type="Proteomes" id="UP000294796"/>
    </source>
</evidence>
<dbReference type="SUPFAM" id="SSF116734">
    <property type="entry name" value="DNA methylase specificity domain"/>
    <property type="match status" value="2"/>
</dbReference>
<keyword evidence="5" id="KW-0255">Endonuclease</keyword>
<keyword evidence="2" id="KW-0680">Restriction system</keyword>
<dbReference type="CDD" id="cd17255">
    <property type="entry name" value="RMtype1_S_Fco49512ORF2615P-TRD2-CR2_like"/>
    <property type="match status" value="1"/>
</dbReference>
<keyword evidence="3" id="KW-0238">DNA-binding</keyword>
<dbReference type="PANTHER" id="PTHR43140">
    <property type="entry name" value="TYPE-1 RESTRICTION ENZYME ECOKI SPECIFICITY PROTEIN"/>
    <property type="match status" value="1"/>
</dbReference>
<dbReference type="AlphaFoldDB" id="A0A4R5TXV5"/>
<reference evidence="5 6" key="1">
    <citation type="submission" date="2019-03" db="EMBL/GenBank/DDBJ databases">
        <title>Luteimonas zhaokaii sp.nov., isolated from the rectal contents of Plateau pika in Yushu, Qinghai Province, China.</title>
        <authorList>
            <person name="Zhang G."/>
        </authorList>
    </citation>
    <scope>NUCLEOTIDE SEQUENCE [LARGE SCALE GENOMIC DNA]</scope>
    <source>
        <strain evidence="5 6">B9</strain>
    </source>
</reference>
<comment type="similarity">
    <text evidence="1">Belongs to the type-I restriction system S methylase family.</text>
</comment>
<dbReference type="InterPro" id="IPR044946">
    <property type="entry name" value="Restrct_endonuc_typeI_TRD_sf"/>
</dbReference>
<dbReference type="GO" id="GO:0003677">
    <property type="term" value="F:DNA binding"/>
    <property type="evidence" value="ECO:0007669"/>
    <property type="project" value="UniProtKB-KW"/>
</dbReference>
<keyword evidence="5" id="KW-0540">Nuclease</keyword>
<keyword evidence="5" id="KW-0378">Hydrolase</keyword>
<dbReference type="RefSeq" id="WP_133321034.1">
    <property type="nucleotide sequence ID" value="NZ_SMTF01000003.1"/>
</dbReference>
<organism evidence="5 6">
    <name type="scientific">Luteimonas aestuarii</name>
    <dbReference type="NCBI Taxonomy" id="453837"/>
    <lineage>
        <taxon>Bacteria</taxon>
        <taxon>Pseudomonadati</taxon>
        <taxon>Pseudomonadota</taxon>
        <taxon>Gammaproteobacteria</taxon>
        <taxon>Lysobacterales</taxon>
        <taxon>Lysobacteraceae</taxon>
        <taxon>Luteimonas</taxon>
    </lineage>
</organism>
<gene>
    <name evidence="5" type="ORF">E2F46_05190</name>
</gene>